<dbReference type="InterPro" id="IPR004875">
    <property type="entry name" value="DDE_SF_endonuclease_dom"/>
</dbReference>
<dbReference type="AlphaFoldDB" id="A0A7R7VM65"/>
<proteinExistence type="predicted"/>
<dbReference type="GO" id="GO:0005634">
    <property type="term" value="C:nucleus"/>
    <property type="evidence" value="ECO:0007669"/>
    <property type="project" value="TreeGrafter"/>
</dbReference>
<evidence type="ECO:0000313" key="5">
    <source>
        <dbReference type="Proteomes" id="UP000637239"/>
    </source>
</evidence>
<accession>A0A7R7VM65</accession>
<dbReference type="KEGG" id="ache:ACHE_30470A"/>
<reference evidence="4" key="2">
    <citation type="submission" date="2021-02" db="EMBL/GenBank/DDBJ databases">
        <title>Aspergillus chevalieri M1 genome sequence.</title>
        <authorList>
            <person name="Kadooka C."/>
            <person name="Mori K."/>
            <person name="Futagami T."/>
        </authorList>
    </citation>
    <scope>NUCLEOTIDE SEQUENCE</scope>
    <source>
        <strain evidence="4">M1</strain>
    </source>
</reference>
<feature type="domain" description="HTH CENPB-type" evidence="3">
    <location>
        <begin position="53"/>
        <end position="128"/>
    </location>
</feature>
<dbReference type="Pfam" id="PF03221">
    <property type="entry name" value="HTH_Tnp_Tc5"/>
    <property type="match status" value="1"/>
</dbReference>
<dbReference type="RefSeq" id="XP_043135005.1">
    <property type="nucleotide sequence ID" value="XM_043277092.1"/>
</dbReference>
<organism evidence="4 5">
    <name type="scientific">Aspergillus chevalieri</name>
    <name type="common">Eurotium chevalieri</name>
    <dbReference type="NCBI Taxonomy" id="182096"/>
    <lineage>
        <taxon>Eukaryota</taxon>
        <taxon>Fungi</taxon>
        <taxon>Dikarya</taxon>
        <taxon>Ascomycota</taxon>
        <taxon>Pezizomycotina</taxon>
        <taxon>Eurotiomycetes</taxon>
        <taxon>Eurotiomycetidae</taxon>
        <taxon>Eurotiales</taxon>
        <taxon>Aspergillaceae</taxon>
        <taxon>Aspergillus</taxon>
        <taxon>Aspergillus subgen. Aspergillus</taxon>
    </lineage>
</organism>
<protein>
    <recommendedName>
        <fullName evidence="3">HTH CENPB-type domain-containing protein</fullName>
    </recommendedName>
</protein>
<dbReference type="EMBL" id="AP024418">
    <property type="protein sequence ID" value="BCR86483.1"/>
    <property type="molecule type" value="Genomic_DNA"/>
</dbReference>
<dbReference type="SMART" id="SM00674">
    <property type="entry name" value="CENPB"/>
    <property type="match status" value="1"/>
</dbReference>
<dbReference type="Proteomes" id="UP000637239">
    <property type="component" value="Chromosome 3"/>
</dbReference>
<dbReference type="PANTHER" id="PTHR19303:SF74">
    <property type="entry name" value="POGO TRANSPOSABLE ELEMENT WITH KRAB DOMAIN"/>
    <property type="match status" value="1"/>
</dbReference>
<sequence length="566" mass="64888">MPTERENIEEQIKNAIATYERDKSQKIRPLAEAFDVPYQRLLRRVKGLPGRNSTKPVNYALDKHQENALKHWIERLDQAGVPPTAKRIEKSANLILQRAHTDPTIPPKKVSKEWPYRFLERLGPKYTRLKQRPRDPKRLQSQDLGIIQNWYDRLEILLKQYQIQPQDLYNFDEIGFMEGQGRGEVVITKYPSRAQHPGASFSRGLISVVECISADGSVLPPCIILPGKGHLEDWYTHSDMPGNWILGVSPNGYISDEIAFEWIKHFDKHTKQRCAGVYRLLLMDNHGSHLTYEFIEYCEKNRILLYSFPPHATHFLQPLDGKPFKQYKHYHGQAVTEAAILGWSDFEKREFLTVLPGIRKETFKTHTIQSAFRDCGIFPFDPSPVMDDLEKQAEPIPDLQIWDGDSTSSGSAQSSPKTIRQLRKEISKARASLDKIDGHLSALSPGLNRRLERIFSGGLTQAESSDQTAMELDRYLKAAAHQSKPKSRRQVPGLSHSGVLSVQDANRRIGARKKAEEKKEGRRLGQSIRTSLATTHRRYDRLELWMMGIDENADQETIDSILNKNR</sequence>
<feature type="region of interest" description="Disordered" evidence="2">
    <location>
        <begin position="399"/>
        <end position="419"/>
    </location>
</feature>
<evidence type="ECO:0000313" key="4">
    <source>
        <dbReference type="EMBL" id="BCR86483.1"/>
    </source>
</evidence>
<reference evidence="4" key="1">
    <citation type="submission" date="2021-01" db="EMBL/GenBank/DDBJ databases">
        <authorList>
            <consortium name="Aspergillus chevalieri M1 genome sequencing consortium"/>
            <person name="Kazuki M."/>
            <person name="Futagami T."/>
        </authorList>
    </citation>
    <scope>NUCLEOTIDE SEQUENCE</scope>
    <source>
        <strain evidence="4">M1</strain>
    </source>
</reference>
<dbReference type="InterPro" id="IPR050863">
    <property type="entry name" value="CenT-Element_Derived"/>
</dbReference>
<dbReference type="PANTHER" id="PTHR19303">
    <property type="entry name" value="TRANSPOSON"/>
    <property type="match status" value="1"/>
</dbReference>
<evidence type="ECO:0000256" key="2">
    <source>
        <dbReference type="SAM" id="MobiDB-lite"/>
    </source>
</evidence>
<dbReference type="InterPro" id="IPR006600">
    <property type="entry name" value="HTH_CenpB_DNA-bd_dom"/>
</dbReference>
<name>A0A7R7VM65_ASPCH</name>
<dbReference type="PROSITE" id="PS51253">
    <property type="entry name" value="HTH_CENPB"/>
    <property type="match status" value="1"/>
</dbReference>
<keyword evidence="1" id="KW-0238">DNA-binding</keyword>
<dbReference type="Pfam" id="PF03184">
    <property type="entry name" value="DDE_1"/>
    <property type="match status" value="1"/>
</dbReference>
<dbReference type="GO" id="GO:0003677">
    <property type="term" value="F:DNA binding"/>
    <property type="evidence" value="ECO:0007669"/>
    <property type="project" value="UniProtKB-KW"/>
</dbReference>
<keyword evidence="5" id="KW-1185">Reference proteome</keyword>
<dbReference type="GeneID" id="66980842"/>
<evidence type="ECO:0000256" key="1">
    <source>
        <dbReference type="ARBA" id="ARBA00023125"/>
    </source>
</evidence>
<evidence type="ECO:0000259" key="3">
    <source>
        <dbReference type="PROSITE" id="PS51253"/>
    </source>
</evidence>
<feature type="compositionally biased region" description="Low complexity" evidence="2">
    <location>
        <begin position="406"/>
        <end position="415"/>
    </location>
</feature>
<gene>
    <name evidence="4" type="ORF">ACHE_30470A</name>
</gene>